<feature type="domain" description="AB hydrolase-1" evidence="3">
    <location>
        <begin position="70"/>
        <end position="224"/>
    </location>
</feature>
<dbReference type="Proteomes" id="UP000053424">
    <property type="component" value="Unassembled WGS sequence"/>
</dbReference>
<dbReference type="InterPro" id="IPR002410">
    <property type="entry name" value="Peptidase_S33"/>
</dbReference>
<reference evidence="4 5" key="1">
    <citation type="submission" date="2014-04" db="EMBL/GenBank/DDBJ databases">
        <authorList>
            <consortium name="DOE Joint Genome Institute"/>
            <person name="Kuo A."/>
            <person name="Gay G."/>
            <person name="Dore J."/>
            <person name="Kohler A."/>
            <person name="Nagy L.G."/>
            <person name="Floudas D."/>
            <person name="Copeland A."/>
            <person name="Barry K.W."/>
            <person name="Cichocki N."/>
            <person name="Veneault-Fourrey C."/>
            <person name="LaButti K."/>
            <person name="Lindquist E.A."/>
            <person name="Lipzen A."/>
            <person name="Lundell T."/>
            <person name="Morin E."/>
            <person name="Murat C."/>
            <person name="Sun H."/>
            <person name="Tunlid A."/>
            <person name="Henrissat B."/>
            <person name="Grigoriev I.V."/>
            <person name="Hibbett D.S."/>
            <person name="Martin F."/>
            <person name="Nordberg H.P."/>
            <person name="Cantor M.N."/>
            <person name="Hua S.X."/>
        </authorList>
    </citation>
    <scope>NUCLEOTIDE SEQUENCE [LARGE SCALE GENOMIC DNA]</scope>
    <source>
        <strain evidence="5">h7</strain>
    </source>
</reference>
<sequence length="461" mass="52580">MSTLAAENGPTARDLETYIIKDGLKVIERFFNVPLDHAKPDGEKIRIFARHVIPKDKAKTLEEEEKLPFLLYLQGGPGFEVALPGSSGYPGEIHEKGYQTLWLDQRGTGLSTPLSPDTLPENVKTDEEIARYLKHFRADSIVKDCEVIRQELIGNKESLEDRKWTLMGQSFGGFCCITYLSFHSEGIKEVFITGGLAPLVDQPDEVYAALARQVMKRNDIYYKKYPQDISRVRKILAYLDSTDVVLPNGGRLTPSRWQQLGMRFGAHGGIDAIHQLVFRASDELGQFGKFSYKTLQMAEDQQPFDGNPLYAILHEPIYCQGKSSDWSAARITEQLQQFSWAQMKAQPDTQPVYFTGEMIFPDMFDDYTQLRPWKAVADILAKDNTWGPLYDLEQLSRNEVKVSAVTYFNDMYVDFGYAQETASKIKNTEQYITNQLVHDGIREDPGDVMKKLFKISKREYN</sequence>
<evidence type="ECO:0000313" key="4">
    <source>
        <dbReference type="EMBL" id="KIM36748.1"/>
    </source>
</evidence>
<evidence type="ECO:0000256" key="1">
    <source>
        <dbReference type="ARBA" id="ARBA00010088"/>
    </source>
</evidence>
<dbReference type="OrthoDB" id="1898734at2759"/>
<dbReference type="EMBL" id="KN831802">
    <property type="protein sequence ID" value="KIM36748.1"/>
    <property type="molecule type" value="Genomic_DNA"/>
</dbReference>
<reference evidence="5" key="2">
    <citation type="submission" date="2015-01" db="EMBL/GenBank/DDBJ databases">
        <title>Evolutionary Origins and Diversification of the Mycorrhizal Mutualists.</title>
        <authorList>
            <consortium name="DOE Joint Genome Institute"/>
            <consortium name="Mycorrhizal Genomics Consortium"/>
            <person name="Kohler A."/>
            <person name="Kuo A."/>
            <person name="Nagy L.G."/>
            <person name="Floudas D."/>
            <person name="Copeland A."/>
            <person name="Barry K.W."/>
            <person name="Cichocki N."/>
            <person name="Veneault-Fourrey C."/>
            <person name="LaButti K."/>
            <person name="Lindquist E.A."/>
            <person name="Lipzen A."/>
            <person name="Lundell T."/>
            <person name="Morin E."/>
            <person name="Murat C."/>
            <person name="Riley R."/>
            <person name="Ohm R."/>
            <person name="Sun H."/>
            <person name="Tunlid A."/>
            <person name="Henrissat B."/>
            <person name="Grigoriev I.V."/>
            <person name="Hibbett D.S."/>
            <person name="Martin F."/>
        </authorList>
    </citation>
    <scope>NUCLEOTIDE SEQUENCE [LARGE SCALE GENOMIC DNA]</scope>
    <source>
        <strain evidence="5">h7</strain>
    </source>
</reference>
<dbReference type="AlphaFoldDB" id="A0A0C2XFQ7"/>
<dbReference type="InterPro" id="IPR051601">
    <property type="entry name" value="Serine_prot/Carboxylest_S33"/>
</dbReference>
<comment type="similarity">
    <text evidence="1">Belongs to the peptidase S33 family.</text>
</comment>
<dbReference type="Gene3D" id="3.40.50.1820">
    <property type="entry name" value="alpha/beta hydrolase"/>
    <property type="match status" value="1"/>
</dbReference>
<dbReference type="PRINTS" id="PR00793">
    <property type="entry name" value="PROAMNOPTASE"/>
</dbReference>
<name>A0A0C2XFQ7_HEBCY</name>
<evidence type="ECO:0000259" key="3">
    <source>
        <dbReference type="Pfam" id="PF00561"/>
    </source>
</evidence>
<organism evidence="4 5">
    <name type="scientific">Hebeloma cylindrosporum</name>
    <dbReference type="NCBI Taxonomy" id="76867"/>
    <lineage>
        <taxon>Eukaryota</taxon>
        <taxon>Fungi</taxon>
        <taxon>Dikarya</taxon>
        <taxon>Basidiomycota</taxon>
        <taxon>Agaricomycotina</taxon>
        <taxon>Agaricomycetes</taxon>
        <taxon>Agaricomycetidae</taxon>
        <taxon>Agaricales</taxon>
        <taxon>Agaricineae</taxon>
        <taxon>Hymenogastraceae</taxon>
        <taxon>Hebeloma</taxon>
    </lineage>
</organism>
<dbReference type="InterPro" id="IPR029058">
    <property type="entry name" value="AB_hydrolase_fold"/>
</dbReference>
<dbReference type="Pfam" id="PF00561">
    <property type="entry name" value="Abhydrolase_1"/>
    <property type="match status" value="1"/>
</dbReference>
<protein>
    <recommendedName>
        <fullName evidence="3">AB hydrolase-1 domain-containing protein</fullName>
    </recommendedName>
</protein>
<dbReference type="PANTHER" id="PTHR43248:SF2">
    <property type="entry name" value="PROLYL AMINOPEPTIDASE"/>
    <property type="match status" value="1"/>
</dbReference>
<gene>
    <name evidence="4" type="ORF">M413DRAFT_31379</name>
</gene>
<dbReference type="InterPro" id="IPR000073">
    <property type="entry name" value="AB_hydrolase_1"/>
</dbReference>
<evidence type="ECO:0000313" key="5">
    <source>
        <dbReference type="Proteomes" id="UP000053424"/>
    </source>
</evidence>
<dbReference type="SUPFAM" id="SSF53474">
    <property type="entry name" value="alpha/beta-Hydrolases"/>
    <property type="match status" value="1"/>
</dbReference>
<evidence type="ECO:0000256" key="2">
    <source>
        <dbReference type="ARBA" id="ARBA00022801"/>
    </source>
</evidence>
<keyword evidence="2" id="KW-0378">Hydrolase</keyword>
<dbReference type="HOGENOM" id="CLU_024518_2_1_1"/>
<accession>A0A0C2XFQ7</accession>
<dbReference type="STRING" id="686832.A0A0C2XFQ7"/>
<dbReference type="GO" id="GO:0008233">
    <property type="term" value="F:peptidase activity"/>
    <property type="evidence" value="ECO:0007669"/>
    <property type="project" value="InterPro"/>
</dbReference>
<keyword evidence="5" id="KW-1185">Reference proteome</keyword>
<proteinExistence type="inferred from homology"/>
<dbReference type="GO" id="GO:0006508">
    <property type="term" value="P:proteolysis"/>
    <property type="evidence" value="ECO:0007669"/>
    <property type="project" value="InterPro"/>
</dbReference>
<dbReference type="PANTHER" id="PTHR43248">
    <property type="entry name" value="2-SUCCINYL-6-HYDROXY-2,4-CYCLOHEXADIENE-1-CARBOXYLATE SYNTHASE"/>
    <property type="match status" value="1"/>
</dbReference>